<keyword evidence="5" id="KW-1185">Reference proteome</keyword>
<feature type="domain" description="Gfo/Idh/MocA-like oxidoreductase N-terminal" evidence="2">
    <location>
        <begin position="1"/>
        <end position="115"/>
    </location>
</feature>
<evidence type="ECO:0000259" key="2">
    <source>
        <dbReference type="Pfam" id="PF01408"/>
    </source>
</evidence>
<dbReference type="GO" id="GO:0000166">
    <property type="term" value="F:nucleotide binding"/>
    <property type="evidence" value="ECO:0007669"/>
    <property type="project" value="InterPro"/>
</dbReference>
<dbReference type="EMBL" id="CP036262">
    <property type="protein sequence ID" value="QDS95211.1"/>
    <property type="molecule type" value="Genomic_DNA"/>
</dbReference>
<dbReference type="SUPFAM" id="SSF51735">
    <property type="entry name" value="NAD(P)-binding Rossmann-fold domains"/>
    <property type="match status" value="1"/>
</dbReference>
<dbReference type="InterPro" id="IPR036291">
    <property type="entry name" value="NAD(P)-bd_dom_sf"/>
</dbReference>
<organism evidence="4 5">
    <name type="scientific">Roseimaritima multifibrata</name>
    <dbReference type="NCBI Taxonomy" id="1930274"/>
    <lineage>
        <taxon>Bacteria</taxon>
        <taxon>Pseudomonadati</taxon>
        <taxon>Planctomycetota</taxon>
        <taxon>Planctomycetia</taxon>
        <taxon>Pirellulales</taxon>
        <taxon>Pirellulaceae</taxon>
        <taxon>Roseimaritima</taxon>
    </lineage>
</organism>
<evidence type="ECO:0000256" key="1">
    <source>
        <dbReference type="SAM" id="MobiDB-lite"/>
    </source>
</evidence>
<dbReference type="PANTHER" id="PTHR46368">
    <property type="match status" value="1"/>
</dbReference>
<dbReference type="InterPro" id="IPR055170">
    <property type="entry name" value="GFO_IDH_MocA-like_dom"/>
</dbReference>
<dbReference type="PANTHER" id="PTHR46368:SF4">
    <property type="entry name" value="OS10G0403700 PROTEIN"/>
    <property type="match status" value="1"/>
</dbReference>
<evidence type="ECO:0000259" key="3">
    <source>
        <dbReference type="Pfam" id="PF22725"/>
    </source>
</evidence>
<dbReference type="SUPFAM" id="SSF55347">
    <property type="entry name" value="Glyceraldehyde-3-phosphate dehydrogenase-like, C-terminal domain"/>
    <property type="match status" value="1"/>
</dbReference>
<name>A0A517MJZ1_9BACT</name>
<dbReference type="Pfam" id="PF22725">
    <property type="entry name" value="GFO_IDH_MocA_C3"/>
    <property type="match status" value="1"/>
</dbReference>
<dbReference type="Proteomes" id="UP000320672">
    <property type="component" value="Chromosome"/>
</dbReference>
<dbReference type="OrthoDB" id="9783105at2"/>
<dbReference type="RefSeq" id="WP_145353213.1">
    <property type="nucleotide sequence ID" value="NZ_CP036262.1"/>
</dbReference>
<sequence length="469" mass="51903">MRFGILGTGRITRRLVADLQSTAGVQVTAIASRDVDRADWYAQQYGIATGVEGYQALLGRDDVDAVYIALPPSMHCQWAVAAAEHGKHVLCEKPLAISAEEAHRVDAVCQEKQVRWLDATGWLHHPRTANFSGLEQRGKLGTLKHLSSAVSFYEPFQSGDHRLDASLGGGCVLDLGWYAVGLPIWFAGRPLSVYATAVMRHGVPYRMTAMMWFPDDVTATINCGYDVTTRKWFEVAGDSGSIVCDDFTRPWPEREARFWSHDRTGAAESHSFEGNQEQAMLLRFTKPESDLAIYQQQTLDTQQTLEAITQSLQNGQRCDVVFRERETPAFSSVSLVPAKPTVWFLSGDLMFGSRIRAAAEAAGLEFRMSSGLPTGTVGSEASDEPKDAENQTSAENRSLDPVWMILDLSTRGGMLPTLDADSRNRFPHATWLAYGPHVQVSKLKAAREAGIELVLTRSQFDMRLPTLFK</sequence>
<gene>
    <name evidence="4" type="primary">afr_6</name>
    <name evidence="4" type="ORF">FF011L_40040</name>
</gene>
<evidence type="ECO:0000313" key="5">
    <source>
        <dbReference type="Proteomes" id="UP000320672"/>
    </source>
</evidence>
<protein>
    <submittedName>
        <fullName evidence="4">1,5-anhydro-D-fructose reductase</fullName>
        <ecNumber evidence="4">1.1.1.292</ecNumber>
    </submittedName>
</protein>
<dbReference type="Gene3D" id="3.30.360.10">
    <property type="entry name" value="Dihydrodipicolinate Reductase, domain 2"/>
    <property type="match status" value="1"/>
</dbReference>
<proteinExistence type="predicted"/>
<keyword evidence="4" id="KW-0560">Oxidoreductase</keyword>
<dbReference type="AlphaFoldDB" id="A0A517MJZ1"/>
<dbReference type="InterPro" id="IPR000683">
    <property type="entry name" value="Gfo/Idh/MocA-like_OxRdtase_N"/>
</dbReference>
<dbReference type="Gene3D" id="3.40.50.720">
    <property type="entry name" value="NAD(P)-binding Rossmann-like Domain"/>
    <property type="match status" value="1"/>
</dbReference>
<dbReference type="Pfam" id="PF01408">
    <property type="entry name" value="GFO_IDH_MocA"/>
    <property type="match status" value="1"/>
</dbReference>
<feature type="region of interest" description="Disordered" evidence="1">
    <location>
        <begin position="373"/>
        <end position="395"/>
    </location>
</feature>
<dbReference type="EC" id="1.1.1.292" evidence="4"/>
<feature type="domain" description="GFO/IDH/MocA-like oxidoreductase" evidence="3">
    <location>
        <begin position="136"/>
        <end position="243"/>
    </location>
</feature>
<dbReference type="GO" id="GO:0033712">
    <property type="term" value="F:1,5-anhydro-D-fructose reductase (1,5-anhydro-D-mannitol-forming) activity"/>
    <property type="evidence" value="ECO:0007669"/>
    <property type="project" value="UniProtKB-EC"/>
</dbReference>
<dbReference type="KEGG" id="rml:FF011L_40040"/>
<evidence type="ECO:0000313" key="4">
    <source>
        <dbReference type="EMBL" id="QDS95211.1"/>
    </source>
</evidence>
<accession>A0A517MJZ1</accession>
<reference evidence="4 5" key="1">
    <citation type="submission" date="2019-02" db="EMBL/GenBank/DDBJ databases">
        <title>Deep-cultivation of Planctomycetes and their phenomic and genomic characterization uncovers novel biology.</title>
        <authorList>
            <person name="Wiegand S."/>
            <person name="Jogler M."/>
            <person name="Boedeker C."/>
            <person name="Pinto D."/>
            <person name="Vollmers J."/>
            <person name="Rivas-Marin E."/>
            <person name="Kohn T."/>
            <person name="Peeters S.H."/>
            <person name="Heuer A."/>
            <person name="Rast P."/>
            <person name="Oberbeckmann S."/>
            <person name="Bunk B."/>
            <person name="Jeske O."/>
            <person name="Meyerdierks A."/>
            <person name="Storesund J.E."/>
            <person name="Kallscheuer N."/>
            <person name="Luecker S."/>
            <person name="Lage O.M."/>
            <person name="Pohl T."/>
            <person name="Merkel B.J."/>
            <person name="Hornburger P."/>
            <person name="Mueller R.-W."/>
            <person name="Bruemmer F."/>
            <person name="Labrenz M."/>
            <person name="Spormann A.M."/>
            <person name="Op den Camp H."/>
            <person name="Overmann J."/>
            <person name="Amann R."/>
            <person name="Jetten M.S.M."/>
            <person name="Mascher T."/>
            <person name="Medema M.H."/>
            <person name="Devos D.P."/>
            <person name="Kaster A.-K."/>
            <person name="Ovreas L."/>
            <person name="Rohde M."/>
            <person name="Galperin M.Y."/>
            <person name="Jogler C."/>
        </authorList>
    </citation>
    <scope>NUCLEOTIDE SEQUENCE [LARGE SCALE GENOMIC DNA]</scope>
    <source>
        <strain evidence="4 5">FF011L</strain>
    </source>
</reference>